<dbReference type="RefSeq" id="WP_072846612.1">
    <property type="nucleotide sequence ID" value="NZ_FNAB01000003.1"/>
</dbReference>
<feature type="signal peptide" evidence="1">
    <location>
        <begin position="1"/>
        <end position="28"/>
    </location>
</feature>
<sequence length="143" mass="14514">MIDFIRRSVACAAIVAGSVLATAAAASAAVTVPFQVNPAPFGNPNGSFDAPAVRCVAVVGEQPGTVTITGSEEGRRQGRWACQVRGDVHWLNLSSGAAGSARMSLAQYGYPAAILPTGTGQVVLTVIPEPGTTTPGFVTAYVP</sequence>
<evidence type="ECO:0000313" key="2">
    <source>
        <dbReference type="EMBL" id="SDD25580.1"/>
    </source>
</evidence>
<evidence type="ECO:0000313" key="3">
    <source>
        <dbReference type="Proteomes" id="UP000199417"/>
    </source>
</evidence>
<accession>A0A1G6T906</accession>
<proteinExistence type="predicted"/>
<keyword evidence="1" id="KW-0732">Signal</keyword>
<name>A0A1G6T906_9NOCA</name>
<keyword evidence="3" id="KW-1185">Reference proteome</keyword>
<organism evidence="2 3">
    <name type="scientific">Rhodococcus tukisamuensis</name>
    <dbReference type="NCBI Taxonomy" id="168276"/>
    <lineage>
        <taxon>Bacteria</taxon>
        <taxon>Bacillati</taxon>
        <taxon>Actinomycetota</taxon>
        <taxon>Actinomycetes</taxon>
        <taxon>Mycobacteriales</taxon>
        <taxon>Nocardiaceae</taxon>
        <taxon>Rhodococcus</taxon>
    </lineage>
</organism>
<gene>
    <name evidence="2" type="ORF">SAMN05444580_103442</name>
</gene>
<protein>
    <recommendedName>
        <fullName evidence="4">Secreted protein</fullName>
    </recommendedName>
</protein>
<dbReference type="AlphaFoldDB" id="A0A1G6T906"/>
<feature type="chain" id="PRO_5011523107" description="Secreted protein" evidence="1">
    <location>
        <begin position="29"/>
        <end position="143"/>
    </location>
</feature>
<dbReference type="EMBL" id="FNAB01000003">
    <property type="protein sequence ID" value="SDD25580.1"/>
    <property type="molecule type" value="Genomic_DNA"/>
</dbReference>
<evidence type="ECO:0000256" key="1">
    <source>
        <dbReference type="SAM" id="SignalP"/>
    </source>
</evidence>
<reference evidence="2 3" key="1">
    <citation type="submission" date="2016-10" db="EMBL/GenBank/DDBJ databases">
        <authorList>
            <person name="de Groot N.N."/>
        </authorList>
    </citation>
    <scope>NUCLEOTIDE SEQUENCE [LARGE SCALE GENOMIC DNA]</scope>
    <source>
        <strain evidence="2 3">JCM 11308</strain>
    </source>
</reference>
<evidence type="ECO:0008006" key="4">
    <source>
        <dbReference type="Google" id="ProtNLM"/>
    </source>
</evidence>
<dbReference type="Proteomes" id="UP000199417">
    <property type="component" value="Unassembled WGS sequence"/>
</dbReference>